<dbReference type="RefSeq" id="XP_043044397.1">
    <property type="nucleotide sequence ID" value="XM_043181324.1"/>
</dbReference>
<dbReference type="GeneID" id="66103620"/>
<keyword evidence="2" id="KW-0732">Signal</keyword>
<gene>
    <name evidence="3" type="ORF">BT62DRAFT_542895</name>
</gene>
<keyword evidence="4" id="KW-1185">Reference proteome</keyword>
<evidence type="ECO:0000313" key="4">
    <source>
        <dbReference type="Proteomes" id="UP000812287"/>
    </source>
</evidence>
<sequence>MLMNRAPMLGRRYLLLLVFAFIQCSSVNGYYEACTGMTCDSSGPDIGLAMGLAFGLFALLASGVVFACWRQNRIRDFQRTYVRNAQAQAFAVNKCRRTIKQNLMLSIPTIHPRTTRPLMAGSLF</sequence>
<feature type="transmembrane region" description="Helical" evidence="1">
    <location>
        <begin position="48"/>
        <end position="69"/>
    </location>
</feature>
<accession>A0A9P7W2C2</accession>
<feature type="chain" id="PRO_5040190720" evidence="2">
    <location>
        <begin position="30"/>
        <end position="124"/>
    </location>
</feature>
<reference evidence="3" key="1">
    <citation type="submission" date="2020-11" db="EMBL/GenBank/DDBJ databases">
        <title>Adaptations for nitrogen fixation in a non-lichenized fungal sporocarp promotes dispersal by wood-feeding termites.</title>
        <authorList>
            <consortium name="DOE Joint Genome Institute"/>
            <person name="Koch R.A."/>
            <person name="Yoon G."/>
            <person name="Arayal U."/>
            <person name="Lail K."/>
            <person name="Amirebrahimi M."/>
            <person name="Labutti K."/>
            <person name="Lipzen A."/>
            <person name="Riley R."/>
            <person name="Barry K."/>
            <person name="Henrissat B."/>
            <person name="Grigoriev I.V."/>
            <person name="Herr J.R."/>
            <person name="Aime M.C."/>
        </authorList>
    </citation>
    <scope>NUCLEOTIDE SEQUENCE</scope>
    <source>
        <strain evidence="3">MCA 3950</strain>
    </source>
</reference>
<comment type="caution">
    <text evidence="3">The sequence shown here is derived from an EMBL/GenBank/DDBJ whole genome shotgun (WGS) entry which is preliminary data.</text>
</comment>
<dbReference type="OrthoDB" id="2963993at2759"/>
<keyword evidence="1" id="KW-0812">Transmembrane</keyword>
<dbReference type="EMBL" id="MU250526">
    <property type="protein sequence ID" value="KAG7450897.1"/>
    <property type="molecule type" value="Genomic_DNA"/>
</dbReference>
<dbReference type="Proteomes" id="UP000812287">
    <property type="component" value="Unassembled WGS sequence"/>
</dbReference>
<organism evidence="3 4">
    <name type="scientific">Guyanagaster necrorhizus</name>
    <dbReference type="NCBI Taxonomy" id="856835"/>
    <lineage>
        <taxon>Eukaryota</taxon>
        <taxon>Fungi</taxon>
        <taxon>Dikarya</taxon>
        <taxon>Basidiomycota</taxon>
        <taxon>Agaricomycotina</taxon>
        <taxon>Agaricomycetes</taxon>
        <taxon>Agaricomycetidae</taxon>
        <taxon>Agaricales</taxon>
        <taxon>Marasmiineae</taxon>
        <taxon>Physalacriaceae</taxon>
        <taxon>Guyanagaster</taxon>
    </lineage>
</organism>
<dbReference type="AlphaFoldDB" id="A0A9P7W2C2"/>
<name>A0A9P7W2C2_9AGAR</name>
<evidence type="ECO:0000256" key="2">
    <source>
        <dbReference type="SAM" id="SignalP"/>
    </source>
</evidence>
<keyword evidence="1" id="KW-1133">Transmembrane helix</keyword>
<feature type="signal peptide" evidence="2">
    <location>
        <begin position="1"/>
        <end position="29"/>
    </location>
</feature>
<keyword evidence="1" id="KW-0472">Membrane</keyword>
<protein>
    <submittedName>
        <fullName evidence="3">Uncharacterized protein</fullName>
    </submittedName>
</protein>
<proteinExistence type="predicted"/>
<evidence type="ECO:0000256" key="1">
    <source>
        <dbReference type="SAM" id="Phobius"/>
    </source>
</evidence>
<evidence type="ECO:0000313" key="3">
    <source>
        <dbReference type="EMBL" id="KAG7450897.1"/>
    </source>
</evidence>